<dbReference type="InterPro" id="IPR030662">
    <property type="entry name" value="DPH6/MJ0570"/>
</dbReference>
<dbReference type="SUPFAM" id="SSF55298">
    <property type="entry name" value="YjgF-like"/>
    <property type="match status" value="2"/>
</dbReference>
<dbReference type="GO" id="GO:0017178">
    <property type="term" value="F:diphthine-ammonia ligase activity"/>
    <property type="evidence" value="ECO:0007669"/>
    <property type="project" value="UniProtKB-EC"/>
</dbReference>
<organism evidence="7 8">
    <name type="scientific">Torulaspora globosa</name>
    <dbReference type="NCBI Taxonomy" id="48254"/>
    <lineage>
        <taxon>Eukaryota</taxon>
        <taxon>Fungi</taxon>
        <taxon>Dikarya</taxon>
        <taxon>Ascomycota</taxon>
        <taxon>Saccharomycotina</taxon>
        <taxon>Saccharomycetes</taxon>
        <taxon>Saccharomycetales</taxon>
        <taxon>Saccharomycetaceae</taxon>
        <taxon>Torulaspora</taxon>
    </lineage>
</organism>
<evidence type="ECO:0000313" key="7">
    <source>
        <dbReference type="EMBL" id="QLQ82348.1"/>
    </source>
</evidence>
<sequence>MKFVALVSGGKDSCFNVLHCLRQGHVLAAFANLHPADVTKQELDSYMFQTVGHDIVSQYDRCAGVPLFRQQIKYASSRNLEMNYTLTLEDEIEDLYFLLAKVKKELPDVEAVSVGAILSSYQRTRVEDVCRRLNLTVLSYLWQRDQLELMNEMCLMSKTADTGVSDGLNMDARIIKVAAVGLDQSHLNMSLPQIFPIMKRLNRMYEVHICGEGGEFETMVLDTPFFVNGSLELVNQTVNDSDESNGVYSTQLEVVFKPKDRAPDVKEALRKLPVPPLLDEKWTFLLDMMKNVEAKQIIEHRNLDILESSLADPKISIVQAKGLLYISNIKGNSALASVEEQTQGVLEELDSIMKKMAVEPSRAINCSLVLQSMSDFSVVNSIYSRFFDISIHGPLPPSRACVESKSLEKNCLLQLSIVFDMTSSVKRLANGITIYPNKNGLHVQGRSYWAPCNIGPYSQAIWLNSDPNKVSFLSGQIPLIPSSMEMVNRDPVLQAVLSLRHFDTLKTTIDAKKQLFMTCFITSNHMVPIVSEVWSSYCNGMQYESELWMDKEEDPIRSLITVKISDLPRNALCEWSGITCRHLSITDPTADEDIQHITKFQPNASCVVNTIEVTNGQVQSHLITGFADRLDDLKIFMNSIKSHYKATLYFNPMDIQDFTATNNTEFIPVEEVFDCEGTPHKFGFHMTI</sequence>
<dbReference type="Pfam" id="PF01042">
    <property type="entry name" value="Ribonuc_L-PSP"/>
    <property type="match status" value="1"/>
</dbReference>
<dbReference type="Gene3D" id="3.40.50.620">
    <property type="entry name" value="HUPs"/>
    <property type="match status" value="1"/>
</dbReference>
<dbReference type="NCBIfam" id="TIGR00290">
    <property type="entry name" value="MJ0570_dom"/>
    <property type="match status" value="1"/>
</dbReference>
<dbReference type="OrthoDB" id="686384at2759"/>
<dbReference type="Gene3D" id="3.90.1490.10">
    <property type="entry name" value="putative n-type atp pyrophosphatase, domain 2"/>
    <property type="match status" value="1"/>
</dbReference>
<accession>A0A7H9HX86</accession>
<evidence type="ECO:0000313" key="8">
    <source>
        <dbReference type="Proteomes" id="UP000510647"/>
    </source>
</evidence>
<proteinExistence type="predicted"/>
<dbReference type="EMBL" id="CP059274">
    <property type="protein sequence ID" value="QLQ82348.1"/>
    <property type="molecule type" value="Genomic_DNA"/>
</dbReference>
<dbReference type="InterPro" id="IPR014729">
    <property type="entry name" value="Rossmann-like_a/b/a_fold"/>
</dbReference>
<dbReference type="CDD" id="cd01994">
    <property type="entry name" value="AANH_PF0828-like"/>
    <property type="match status" value="1"/>
</dbReference>
<evidence type="ECO:0000256" key="4">
    <source>
        <dbReference type="ARBA" id="ARBA00031552"/>
    </source>
</evidence>
<evidence type="ECO:0000256" key="5">
    <source>
        <dbReference type="ARBA" id="ARBA00048108"/>
    </source>
</evidence>
<dbReference type="Gene3D" id="3.30.1330.40">
    <property type="entry name" value="RutC-like"/>
    <property type="match status" value="2"/>
</dbReference>
<keyword evidence="8" id="KW-1185">Reference proteome</keyword>
<evidence type="ECO:0000256" key="1">
    <source>
        <dbReference type="ARBA" id="ARBA00012089"/>
    </source>
</evidence>
<comment type="catalytic activity">
    <reaction evidence="5">
        <text>diphthine-[translation elongation factor 2] + NH4(+) + ATP = diphthamide-[translation elongation factor 2] + AMP + diphosphate + H(+)</text>
        <dbReference type="Rhea" id="RHEA:19753"/>
        <dbReference type="Rhea" id="RHEA-COMP:10172"/>
        <dbReference type="Rhea" id="RHEA-COMP:10174"/>
        <dbReference type="ChEBI" id="CHEBI:15378"/>
        <dbReference type="ChEBI" id="CHEBI:16692"/>
        <dbReference type="ChEBI" id="CHEBI:28938"/>
        <dbReference type="ChEBI" id="CHEBI:30616"/>
        <dbReference type="ChEBI" id="CHEBI:33019"/>
        <dbReference type="ChEBI" id="CHEBI:82696"/>
        <dbReference type="ChEBI" id="CHEBI:456215"/>
        <dbReference type="EC" id="6.3.1.14"/>
    </reaction>
</comment>
<evidence type="ECO:0000256" key="3">
    <source>
        <dbReference type="ARBA" id="ARBA00029814"/>
    </source>
</evidence>
<dbReference type="Proteomes" id="UP000510647">
    <property type="component" value="Chromosome 8"/>
</dbReference>
<dbReference type="EC" id="6.3.1.14" evidence="1"/>
<dbReference type="CDD" id="cd06155">
    <property type="entry name" value="eu_AANH_C_1"/>
    <property type="match status" value="1"/>
</dbReference>
<gene>
    <name evidence="7" type="ORF">HG537_0H01090</name>
</gene>
<dbReference type="FunFam" id="3.40.50.620:FF:000145">
    <property type="entry name" value="ATP-binding domain containing protein"/>
    <property type="match status" value="1"/>
</dbReference>
<dbReference type="PANTHER" id="PTHR12196:SF2">
    <property type="entry name" value="DIPHTHINE--AMMONIA LIGASE"/>
    <property type="match status" value="1"/>
</dbReference>
<dbReference type="InterPro" id="IPR002761">
    <property type="entry name" value="Diphthami_syn_dom"/>
</dbReference>
<dbReference type="SUPFAM" id="SSF52402">
    <property type="entry name" value="Adenine nucleotide alpha hydrolases-like"/>
    <property type="match status" value="1"/>
</dbReference>
<dbReference type="CDD" id="cd06156">
    <property type="entry name" value="eu_AANH_C_2"/>
    <property type="match status" value="1"/>
</dbReference>
<dbReference type="GO" id="GO:0017183">
    <property type="term" value="P:protein histidyl modification to diphthamide"/>
    <property type="evidence" value="ECO:0007669"/>
    <property type="project" value="TreeGrafter"/>
</dbReference>
<dbReference type="InterPro" id="IPR035959">
    <property type="entry name" value="RutC-like_sf"/>
</dbReference>
<feature type="domain" description="Diphthamide synthase" evidence="6">
    <location>
        <begin position="1"/>
        <end position="234"/>
    </location>
</feature>
<reference evidence="7 8" key="1">
    <citation type="submission" date="2020-06" db="EMBL/GenBank/DDBJ databases">
        <title>The yeast mating-type switching endonuclease HO is a domesticated member of an unorthodox homing genetic element family.</title>
        <authorList>
            <person name="Coughlan A.Y."/>
            <person name="Lombardi L."/>
            <person name="Braun-Galleani S."/>
            <person name="Martos A.R."/>
            <person name="Galeote V."/>
            <person name="Bigey F."/>
            <person name="Dequin S."/>
            <person name="Byrne K.P."/>
            <person name="Wolfe K.H."/>
        </authorList>
    </citation>
    <scope>NUCLEOTIDE SEQUENCE [LARGE SCALE GENOMIC DNA]</scope>
    <source>
        <strain evidence="7 8">CBS2947</strain>
    </source>
</reference>
<dbReference type="AlphaFoldDB" id="A0A7H9HX86"/>
<protein>
    <recommendedName>
        <fullName evidence="2">Diphthine--ammonia ligase</fullName>
        <ecNumber evidence="1">6.3.1.14</ecNumber>
    </recommendedName>
    <alternativeName>
        <fullName evidence="3">Diphthamide synthase</fullName>
    </alternativeName>
    <alternativeName>
        <fullName evidence="4">Diphthamide synthetase</fullName>
    </alternativeName>
</protein>
<evidence type="ECO:0000256" key="2">
    <source>
        <dbReference type="ARBA" id="ARBA00018426"/>
    </source>
</evidence>
<dbReference type="InterPro" id="IPR006175">
    <property type="entry name" value="YjgF/YER057c/UK114"/>
</dbReference>
<name>A0A7H9HX86_9SACH</name>
<dbReference type="PANTHER" id="PTHR12196">
    <property type="entry name" value="DOMAIN OF UNKNOWN FUNCTION 71 DUF71 -CONTAINING PROTEIN"/>
    <property type="match status" value="1"/>
</dbReference>
<dbReference type="Pfam" id="PF01902">
    <property type="entry name" value="Diphthami_syn_2"/>
    <property type="match status" value="1"/>
</dbReference>
<evidence type="ECO:0000259" key="6">
    <source>
        <dbReference type="Pfam" id="PF01902"/>
    </source>
</evidence>